<evidence type="ECO:0000256" key="7">
    <source>
        <dbReference type="ARBA" id="ARBA00023002"/>
    </source>
</evidence>
<dbReference type="Gene3D" id="1.10.45.10">
    <property type="entry name" value="Vanillyl-alcohol Oxidase, Chain A, domain 4"/>
    <property type="match status" value="1"/>
</dbReference>
<dbReference type="InterPro" id="IPR009051">
    <property type="entry name" value="Helical_ferredxn"/>
</dbReference>
<dbReference type="InterPro" id="IPR017896">
    <property type="entry name" value="4Fe4S_Fe-S-bd"/>
</dbReference>
<evidence type="ECO:0000256" key="9">
    <source>
        <dbReference type="ARBA" id="ARBA00023014"/>
    </source>
</evidence>
<comment type="similarity">
    <text evidence="2">Belongs to the FAD-binding oxidoreductase/transferase type 4 family.</text>
</comment>
<keyword evidence="5" id="KW-0274">FAD</keyword>
<reference evidence="13 14" key="1">
    <citation type="submission" date="2019-07" db="EMBL/GenBank/DDBJ databases">
        <title>New species of Amycolatopsis and Streptomyces.</title>
        <authorList>
            <person name="Duangmal K."/>
            <person name="Teo W.F.A."/>
            <person name="Lipun K."/>
        </authorList>
    </citation>
    <scope>NUCLEOTIDE SEQUENCE [LARGE SCALE GENOMIC DNA]</scope>
    <source>
        <strain evidence="13 14">TISTR 2346</strain>
    </source>
</reference>
<dbReference type="InterPro" id="IPR036318">
    <property type="entry name" value="FAD-bd_PCMH-like_sf"/>
</dbReference>
<evidence type="ECO:0000259" key="11">
    <source>
        <dbReference type="PROSITE" id="PS51379"/>
    </source>
</evidence>
<protein>
    <recommendedName>
        <fullName evidence="10">D-lactate dehydrogenase (cytochrome)</fullName>
        <ecNumber evidence="10">1.1.2.4</ecNumber>
    </recommendedName>
</protein>
<dbReference type="Pfam" id="PF13183">
    <property type="entry name" value="Fer4_8"/>
    <property type="match status" value="1"/>
</dbReference>
<dbReference type="InterPro" id="IPR016169">
    <property type="entry name" value="FAD-bd_PCMH_sub2"/>
</dbReference>
<dbReference type="Pfam" id="PF02913">
    <property type="entry name" value="FAD-oxidase_C"/>
    <property type="match status" value="1"/>
</dbReference>
<dbReference type="GO" id="GO:0051536">
    <property type="term" value="F:iron-sulfur cluster binding"/>
    <property type="evidence" value="ECO:0007669"/>
    <property type="project" value="UniProtKB-KW"/>
</dbReference>
<evidence type="ECO:0000256" key="6">
    <source>
        <dbReference type="ARBA" id="ARBA00022946"/>
    </source>
</evidence>
<dbReference type="GO" id="GO:0004458">
    <property type="term" value="F:D-lactate dehydrogenase (cytochrome) activity"/>
    <property type="evidence" value="ECO:0007669"/>
    <property type="project" value="UniProtKB-EC"/>
</dbReference>
<keyword evidence="4" id="KW-0479">Metal-binding</keyword>
<keyword evidence="6" id="KW-0809">Transit peptide</keyword>
<feature type="domain" description="4Fe-4S ferredoxin-type" evidence="11">
    <location>
        <begin position="554"/>
        <end position="585"/>
    </location>
</feature>
<dbReference type="GO" id="GO:0071949">
    <property type="term" value="F:FAD binding"/>
    <property type="evidence" value="ECO:0007669"/>
    <property type="project" value="InterPro"/>
</dbReference>
<evidence type="ECO:0000256" key="10">
    <source>
        <dbReference type="ARBA" id="ARBA00038897"/>
    </source>
</evidence>
<feature type="domain" description="FAD-binding PCMH-type" evidence="12">
    <location>
        <begin position="61"/>
        <end position="289"/>
    </location>
</feature>
<sequence>MQRLARLRAALPTGREATGADDAPLATPQWLRDGLAALVGAEQVLSRPTDLARYASDASPYRYVPRVVVTARDAADVAAVLGFAGRHDLPVTFRAAGTSLNGQSQGSGILVDVRRHFTGAVVEEDGRVLRARPGTVIARANAQLARHGRMLGPDPASSASATIGGVVANNASGMSCGVVRNAYHTVRSLRVVLASGTVVDTADPAADEHLASAEPALVRELMAIKKELEADPELCDRIRTKFAIKNTNGYRLDAFLDADTPAAILRGLMVGSQGTLGFLDEIVFDTVPFGRHHSTALLRLPGLQEAAALVPALVAVGAHAVELLDAPSLRSTAGVSGAPGWLGELAEDAEDAALLAEFRAADLDDLRAQEERAEEVLAASPVPVVGEFTRDSATAGAYWRVRKGLLAAVGGSRPPGTVLLVEDVCVPPDRVADAARDLFLLLESHGFASPIAGHASAGNLHFPLMLDPSSPEDVSRYRTCMQDLADLVLNAYQGSLKGEHGTGRNMAPFVTQEWGGVAVGLMWRLKTALDPHGILNPGVILDDDPDANVRNLKTLPPVDAALDPCIECGFCEPACPSHDLTTTPRQRIVLQREMARHRADSPLVLSLTQDYAYDAVDTCAGDSSCAVSCPVDIDTGAAMKKLRHAGHSPFAERAATWAARHFAGLEGAARLAVGVARRTADVAGDAPLRAVTSAARGVLGAEQIPAWLPEVPQAAPKRLPATRRVKASAVYVPACVNRIFGVPSGESGPTVVQALVTLAERAGRPVWIPDDVAGTCCGTIWHSKGYEKGHATMAAVLVDRLWRWSDEGRLPVVMDASSCSLGALRDVVPHLSPADRDRHSRLTIHDAVDWAQQELLPHLTVTDRVPTAVVHTTCSMHQTDNGSALRAVAQAVADTVVQPIDESCCGFAGDRGFLHRELTESATAPEAEEVRQLDAQAHLSANRTCEIGLHHATGAAYTSVIQQLERATRPAVTR</sequence>
<dbReference type="Proteomes" id="UP000326979">
    <property type="component" value="Unassembled WGS sequence"/>
</dbReference>
<dbReference type="AlphaFoldDB" id="A0A5N8VW81"/>
<keyword evidence="14" id="KW-1185">Reference proteome</keyword>
<dbReference type="SUPFAM" id="SSF56176">
    <property type="entry name" value="FAD-binding/transporter-associated domain-like"/>
    <property type="match status" value="1"/>
</dbReference>
<dbReference type="PANTHER" id="PTHR11748:SF111">
    <property type="entry name" value="D-LACTATE DEHYDROGENASE, MITOCHONDRIAL-RELATED"/>
    <property type="match status" value="1"/>
</dbReference>
<keyword evidence="3" id="KW-0285">Flavoprotein</keyword>
<dbReference type="EMBL" id="VJZE01000016">
    <property type="protein sequence ID" value="MPY39239.1"/>
    <property type="molecule type" value="Genomic_DNA"/>
</dbReference>
<organism evidence="13 14">
    <name type="scientific">Streptomyces phyllanthi</name>
    <dbReference type="NCBI Taxonomy" id="1803180"/>
    <lineage>
        <taxon>Bacteria</taxon>
        <taxon>Bacillati</taxon>
        <taxon>Actinomycetota</taxon>
        <taxon>Actinomycetes</taxon>
        <taxon>Kitasatosporales</taxon>
        <taxon>Streptomycetaceae</taxon>
        <taxon>Streptomyces</taxon>
    </lineage>
</organism>
<dbReference type="InterPro" id="IPR016166">
    <property type="entry name" value="FAD-bd_PCMH"/>
</dbReference>
<evidence type="ECO:0000256" key="8">
    <source>
        <dbReference type="ARBA" id="ARBA00023004"/>
    </source>
</evidence>
<dbReference type="Gene3D" id="3.30.70.2740">
    <property type="match status" value="1"/>
</dbReference>
<dbReference type="Gene3D" id="3.30.43.10">
    <property type="entry name" value="Uridine Diphospho-n-acetylenolpyruvylglucosamine Reductase, domain 2"/>
    <property type="match status" value="1"/>
</dbReference>
<dbReference type="GO" id="GO:0008720">
    <property type="term" value="F:D-lactate dehydrogenase (NAD+) activity"/>
    <property type="evidence" value="ECO:0007669"/>
    <property type="project" value="TreeGrafter"/>
</dbReference>
<proteinExistence type="inferred from homology"/>
<comment type="cofactor">
    <cofactor evidence="1">
        <name>FAD</name>
        <dbReference type="ChEBI" id="CHEBI:57692"/>
    </cofactor>
</comment>
<evidence type="ECO:0000313" key="13">
    <source>
        <dbReference type="EMBL" id="MPY39239.1"/>
    </source>
</evidence>
<dbReference type="Pfam" id="PF02754">
    <property type="entry name" value="CCG"/>
    <property type="match status" value="1"/>
</dbReference>
<dbReference type="PROSITE" id="PS00198">
    <property type="entry name" value="4FE4S_FER_1"/>
    <property type="match status" value="1"/>
</dbReference>
<dbReference type="RefSeq" id="WP_152780581.1">
    <property type="nucleotide sequence ID" value="NZ_BAABEQ010000083.1"/>
</dbReference>
<accession>A0A5N8VW81</accession>
<name>A0A5N8VW81_9ACTN</name>
<dbReference type="InterPro" id="IPR004017">
    <property type="entry name" value="Cys_rich_dom"/>
</dbReference>
<dbReference type="InterPro" id="IPR004113">
    <property type="entry name" value="FAD-bd_oxidored_4_C"/>
</dbReference>
<dbReference type="EC" id="1.1.2.4" evidence="10"/>
<evidence type="ECO:0000259" key="12">
    <source>
        <dbReference type="PROSITE" id="PS51387"/>
    </source>
</evidence>
<keyword evidence="7" id="KW-0560">Oxidoreductase</keyword>
<dbReference type="FunFam" id="1.10.45.10:FF:000001">
    <property type="entry name" value="D-lactate dehydrogenase mitochondrial"/>
    <property type="match status" value="1"/>
</dbReference>
<evidence type="ECO:0000256" key="1">
    <source>
        <dbReference type="ARBA" id="ARBA00001974"/>
    </source>
</evidence>
<dbReference type="SUPFAM" id="SSF55103">
    <property type="entry name" value="FAD-linked oxidases, C-terminal domain"/>
    <property type="match status" value="1"/>
</dbReference>
<dbReference type="PROSITE" id="PS51387">
    <property type="entry name" value="FAD_PCMH"/>
    <property type="match status" value="1"/>
</dbReference>
<dbReference type="InterPro" id="IPR016164">
    <property type="entry name" value="FAD-linked_Oxase-like_C"/>
</dbReference>
<dbReference type="GO" id="GO:1903457">
    <property type="term" value="P:lactate catabolic process"/>
    <property type="evidence" value="ECO:0007669"/>
    <property type="project" value="TreeGrafter"/>
</dbReference>
<dbReference type="InterPro" id="IPR016167">
    <property type="entry name" value="FAD-bd_PCMH_sub1"/>
</dbReference>
<evidence type="ECO:0000256" key="2">
    <source>
        <dbReference type="ARBA" id="ARBA00008000"/>
    </source>
</evidence>
<dbReference type="SUPFAM" id="SSF46548">
    <property type="entry name" value="alpha-helical ferredoxin"/>
    <property type="match status" value="1"/>
</dbReference>
<dbReference type="Gene3D" id="3.30.465.10">
    <property type="match status" value="1"/>
</dbReference>
<dbReference type="Gene3D" id="1.10.1060.10">
    <property type="entry name" value="Alpha-helical ferredoxin"/>
    <property type="match status" value="1"/>
</dbReference>
<keyword evidence="8" id="KW-0408">Iron</keyword>
<evidence type="ECO:0000313" key="14">
    <source>
        <dbReference type="Proteomes" id="UP000326979"/>
    </source>
</evidence>
<evidence type="ECO:0000256" key="3">
    <source>
        <dbReference type="ARBA" id="ARBA00022630"/>
    </source>
</evidence>
<evidence type="ECO:0000256" key="4">
    <source>
        <dbReference type="ARBA" id="ARBA00022723"/>
    </source>
</evidence>
<dbReference type="InterPro" id="IPR016171">
    <property type="entry name" value="Vanillyl_alc_oxidase_C-sub2"/>
</dbReference>
<dbReference type="PANTHER" id="PTHR11748">
    <property type="entry name" value="D-LACTATE DEHYDROGENASE"/>
    <property type="match status" value="1"/>
</dbReference>
<dbReference type="GO" id="GO:0046872">
    <property type="term" value="F:metal ion binding"/>
    <property type="evidence" value="ECO:0007669"/>
    <property type="project" value="UniProtKB-KW"/>
</dbReference>
<keyword evidence="9" id="KW-0411">Iron-sulfur</keyword>
<dbReference type="Pfam" id="PF01565">
    <property type="entry name" value="FAD_binding_4"/>
    <property type="match status" value="1"/>
</dbReference>
<gene>
    <name evidence="13" type="ORF">FNH04_04650</name>
</gene>
<comment type="caution">
    <text evidence="13">The sequence shown here is derived from an EMBL/GenBank/DDBJ whole genome shotgun (WGS) entry which is preliminary data.</text>
</comment>
<dbReference type="InterPro" id="IPR006094">
    <property type="entry name" value="Oxid_FAD_bind_N"/>
</dbReference>
<dbReference type="OrthoDB" id="9770306at2"/>
<evidence type="ECO:0000256" key="5">
    <source>
        <dbReference type="ARBA" id="ARBA00022827"/>
    </source>
</evidence>
<dbReference type="PROSITE" id="PS51379">
    <property type="entry name" value="4FE4S_FER_2"/>
    <property type="match status" value="1"/>
</dbReference>
<dbReference type="InterPro" id="IPR017900">
    <property type="entry name" value="4Fe4S_Fe_S_CS"/>
</dbReference>